<dbReference type="AlphaFoldDB" id="A0A427A8T9"/>
<evidence type="ECO:0000313" key="2">
    <source>
        <dbReference type="Proteomes" id="UP000287651"/>
    </source>
</evidence>
<evidence type="ECO:0000313" key="1">
    <source>
        <dbReference type="EMBL" id="RRT72630.1"/>
    </source>
</evidence>
<reference evidence="1 2" key="1">
    <citation type="journal article" date="2014" name="Agronomy (Basel)">
        <title>A Draft Genome Sequence for Ensete ventricosum, the Drought-Tolerant Tree Against Hunger.</title>
        <authorList>
            <person name="Harrison J."/>
            <person name="Moore K.A."/>
            <person name="Paszkiewicz K."/>
            <person name="Jones T."/>
            <person name="Grant M."/>
            <person name="Ambacheew D."/>
            <person name="Muzemil S."/>
            <person name="Studholme D.J."/>
        </authorList>
    </citation>
    <scope>NUCLEOTIDE SEQUENCE [LARGE SCALE GENOMIC DNA]</scope>
</reference>
<comment type="caution">
    <text evidence="1">The sequence shown here is derived from an EMBL/GenBank/DDBJ whole genome shotgun (WGS) entry which is preliminary data.</text>
</comment>
<accession>A0A427A8T9</accession>
<dbReference type="Proteomes" id="UP000287651">
    <property type="component" value="Unassembled WGS sequence"/>
</dbReference>
<dbReference type="EMBL" id="AMZH03003344">
    <property type="protein sequence ID" value="RRT72630.1"/>
    <property type="molecule type" value="Genomic_DNA"/>
</dbReference>
<proteinExistence type="predicted"/>
<sequence length="111" mass="11967">MQVVVSVTTPLSQATLPTRDRWPPLPSGNCPYLQVRPCKQPTPTGGLAMVDQHYRGPGHWCHPCRQPSRRWSPLQVIWSRASVAAAGVMVVGAVSAGSSPCPQPYTYVASS</sequence>
<gene>
    <name evidence="1" type="ORF">B296_00021414</name>
</gene>
<protein>
    <submittedName>
        <fullName evidence="1">Uncharacterized protein</fullName>
    </submittedName>
</protein>
<name>A0A427A8T9_ENSVE</name>
<organism evidence="1 2">
    <name type="scientific">Ensete ventricosum</name>
    <name type="common">Abyssinian banana</name>
    <name type="synonym">Musa ensete</name>
    <dbReference type="NCBI Taxonomy" id="4639"/>
    <lineage>
        <taxon>Eukaryota</taxon>
        <taxon>Viridiplantae</taxon>
        <taxon>Streptophyta</taxon>
        <taxon>Embryophyta</taxon>
        <taxon>Tracheophyta</taxon>
        <taxon>Spermatophyta</taxon>
        <taxon>Magnoliopsida</taxon>
        <taxon>Liliopsida</taxon>
        <taxon>Zingiberales</taxon>
        <taxon>Musaceae</taxon>
        <taxon>Ensete</taxon>
    </lineage>
</organism>